<dbReference type="InterPro" id="IPR028081">
    <property type="entry name" value="Leu-bd"/>
</dbReference>
<protein>
    <recommendedName>
        <fullName evidence="4">Leucine-binding protein domain-containing protein</fullName>
    </recommendedName>
</protein>
<reference evidence="5 6" key="1">
    <citation type="submission" date="2020-04" db="EMBL/GenBank/DDBJ databases">
        <authorList>
            <person name="De Canck E."/>
        </authorList>
    </citation>
    <scope>NUCLEOTIDE SEQUENCE [LARGE SCALE GENOMIC DNA]</scope>
    <source>
        <strain evidence="5 6">LMG 7053</strain>
    </source>
</reference>
<sequence>MLSMPRRFSRAVLAGAIAGALLHAGAARAQISDDVIRIGFITDMSGVYSGPDGPGGAEAIKMAIEEMGGEINGKKIELLTADHQNKADIASAKAREWFDQRGLDMLIGGTNSSTALAMSKVAADKKKPIIVVGAGAPALTNEQCTPYTLNYAYDTVAQARGTGAAVVKAGGKSWYILTADYAFGHALQADTTKVVEAGGGKVIGSVKHPLSTSDFSSFLLQAQASKAEILALANAGADATNAIKAANEFGLTKTMRLAGMIMFINDIHAMGLETAKGMYLTDSWYWNASDETRAWARKFYERRNAMPSSLQAADYSAAIQYLRAVKATGTDDADKVLAYLRENKLDDVYIKNGVVRPDGRVVHDMYLLQVKTPEESKAPWDYFKVVQTIDGNEAFTTKAETRCALWK</sequence>
<dbReference type="InterPro" id="IPR028082">
    <property type="entry name" value="Peripla_BP_I"/>
</dbReference>
<feature type="signal peptide" evidence="3">
    <location>
        <begin position="1"/>
        <end position="29"/>
    </location>
</feature>
<feature type="chain" id="PRO_5047321819" description="Leucine-binding protein domain-containing protein" evidence="3">
    <location>
        <begin position="30"/>
        <end position="407"/>
    </location>
</feature>
<dbReference type="EMBL" id="CADILJ010000004">
    <property type="protein sequence ID" value="CAB3941412.1"/>
    <property type="molecule type" value="Genomic_DNA"/>
</dbReference>
<comment type="similarity">
    <text evidence="1">Belongs to the leucine-binding protein family.</text>
</comment>
<evidence type="ECO:0000313" key="6">
    <source>
        <dbReference type="Proteomes" id="UP000494161"/>
    </source>
</evidence>
<evidence type="ECO:0000256" key="3">
    <source>
        <dbReference type="SAM" id="SignalP"/>
    </source>
</evidence>
<gene>
    <name evidence="5" type="ORF">LMG7053_00967</name>
</gene>
<evidence type="ECO:0000256" key="2">
    <source>
        <dbReference type="ARBA" id="ARBA00022729"/>
    </source>
</evidence>
<keyword evidence="2 3" id="KW-0732">Signal</keyword>
<dbReference type="InterPro" id="IPR051010">
    <property type="entry name" value="BCAA_transport"/>
</dbReference>
<accession>A0ABM8LSA4</accession>
<keyword evidence="6" id="KW-1185">Reference proteome</keyword>
<dbReference type="SUPFAM" id="SSF53822">
    <property type="entry name" value="Periplasmic binding protein-like I"/>
    <property type="match status" value="1"/>
</dbReference>
<feature type="domain" description="Leucine-binding protein" evidence="4">
    <location>
        <begin position="36"/>
        <end position="371"/>
    </location>
</feature>
<name>A0ABM8LSA4_9BURK</name>
<dbReference type="Proteomes" id="UP000494161">
    <property type="component" value="Unassembled WGS sequence"/>
</dbReference>
<evidence type="ECO:0000259" key="4">
    <source>
        <dbReference type="Pfam" id="PF13458"/>
    </source>
</evidence>
<evidence type="ECO:0000256" key="1">
    <source>
        <dbReference type="ARBA" id="ARBA00010062"/>
    </source>
</evidence>
<organism evidence="5 6">
    <name type="scientific">Achromobacter ruhlandii</name>
    <dbReference type="NCBI Taxonomy" id="72557"/>
    <lineage>
        <taxon>Bacteria</taxon>
        <taxon>Pseudomonadati</taxon>
        <taxon>Pseudomonadota</taxon>
        <taxon>Betaproteobacteria</taxon>
        <taxon>Burkholderiales</taxon>
        <taxon>Alcaligenaceae</taxon>
        <taxon>Achromobacter</taxon>
    </lineage>
</organism>
<dbReference type="Gene3D" id="3.40.50.2300">
    <property type="match status" value="2"/>
</dbReference>
<dbReference type="GeneID" id="55562544"/>
<dbReference type="Pfam" id="PF13458">
    <property type="entry name" value="Peripla_BP_6"/>
    <property type="match status" value="1"/>
</dbReference>
<proteinExistence type="inferred from homology"/>
<dbReference type="PANTHER" id="PTHR30483">
    <property type="entry name" value="LEUCINE-SPECIFIC-BINDING PROTEIN"/>
    <property type="match status" value="1"/>
</dbReference>
<dbReference type="PANTHER" id="PTHR30483:SF6">
    <property type="entry name" value="PERIPLASMIC BINDING PROTEIN OF ABC TRANSPORTER FOR NATURAL AMINO ACIDS"/>
    <property type="match status" value="1"/>
</dbReference>
<comment type="caution">
    <text evidence="5">The sequence shown here is derived from an EMBL/GenBank/DDBJ whole genome shotgun (WGS) entry which is preliminary data.</text>
</comment>
<dbReference type="RefSeq" id="WP_144419167.1">
    <property type="nucleotide sequence ID" value="NZ_CADIKY010000001.1"/>
</dbReference>
<dbReference type="CDD" id="cd06327">
    <property type="entry name" value="PBP1_SBP-like"/>
    <property type="match status" value="1"/>
</dbReference>
<evidence type="ECO:0000313" key="5">
    <source>
        <dbReference type="EMBL" id="CAB3941412.1"/>
    </source>
</evidence>